<comment type="caution">
    <text evidence="1">The sequence shown here is derived from an EMBL/GenBank/DDBJ whole genome shotgun (WGS) entry which is preliminary data.</text>
</comment>
<protein>
    <submittedName>
        <fullName evidence="1">Uncharacterized protein</fullName>
    </submittedName>
</protein>
<sequence length="513" mass="57178">MMKSKKFKSNNKSQNGHKSKRFKSDKPDPFFDGDSKRRKRFEDDNDEDSIKSSDSDDYDDRDVAAAVEDDGEGNELVEEETATEKRKRVATAYVAKMREAARRIEEEGDEYEDDERGGKEAGDRDSLVARMLQAQQLEDSGRVRKLIASRVQKPRPTDGFQVLVKHRQSVTSVVLSEDDSKGFSASKDGYIVHWDVESGKTESYTWPSEEVLKSHGAKDPQGRAKKRSKHVLALAVSSDGRYLASGGFDRHVHLWDTRTREHIQAFPGHKGPVSCLTFRQGTSELFSGSYDRTIKIWNAEDRSYITTLFGHQSDVLTIDCLRKERVLTVGRDRTMHLWKVPEESQLVFRASSSSLECCCFINNDEFLSGSDDGSIEHWGVLRKKPLHIVKNAHPSLVPNKTNDGSSNGSKDDLSEKVCASVNSWVSSVSVCRGSDLAASGAGNGVVRLWEIENDAKGVRPLFELPLVGYVNSLAFAKSGKFLVAGVGKEPRLGRWGSLPNARHGVMVHPLQLS</sequence>
<name>A0ACB9EXH3_CICIN</name>
<keyword evidence="2" id="KW-1185">Reference proteome</keyword>
<organism evidence="1 2">
    <name type="scientific">Cichorium intybus</name>
    <name type="common">Chicory</name>
    <dbReference type="NCBI Taxonomy" id="13427"/>
    <lineage>
        <taxon>Eukaryota</taxon>
        <taxon>Viridiplantae</taxon>
        <taxon>Streptophyta</taxon>
        <taxon>Embryophyta</taxon>
        <taxon>Tracheophyta</taxon>
        <taxon>Spermatophyta</taxon>
        <taxon>Magnoliopsida</taxon>
        <taxon>eudicotyledons</taxon>
        <taxon>Gunneridae</taxon>
        <taxon>Pentapetalae</taxon>
        <taxon>asterids</taxon>
        <taxon>campanulids</taxon>
        <taxon>Asterales</taxon>
        <taxon>Asteraceae</taxon>
        <taxon>Cichorioideae</taxon>
        <taxon>Cichorieae</taxon>
        <taxon>Cichoriinae</taxon>
        <taxon>Cichorium</taxon>
    </lineage>
</organism>
<evidence type="ECO:0000313" key="1">
    <source>
        <dbReference type="EMBL" id="KAI3763515.1"/>
    </source>
</evidence>
<dbReference type="Proteomes" id="UP001055811">
    <property type="component" value="Linkage Group LG03"/>
</dbReference>
<gene>
    <name evidence="1" type="ORF">L2E82_13423</name>
</gene>
<reference evidence="1 2" key="2">
    <citation type="journal article" date="2022" name="Mol. Ecol. Resour.">
        <title>The genomes of chicory, endive, great burdock and yacon provide insights into Asteraceae paleo-polyploidization history and plant inulin production.</title>
        <authorList>
            <person name="Fan W."/>
            <person name="Wang S."/>
            <person name="Wang H."/>
            <person name="Wang A."/>
            <person name="Jiang F."/>
            <person name="Liu H."/>
            <person name="Zhao H."/>
            <person name="Xu D."/>
            <person name="Zhang Y."/>
        </authorList>
    </citation>
    <scope>NUCLEOTIDE SEQUENCE [LARGE SCALE GENOMIC DNA]</scope>
    <source>
        <strain evidence="2">cv. Punajuju</strain>
        <tissue evidence="1">Leaves</tissue>
    </source>
</reference>
<dbReference type="EMBL" id="CM042011">
    <property type="protein sequence ID" value="KAI3763515.1"/>
    <property type="molecule type" value="Genomic_DNA"/>
</dbReference>
<accession>A0ACB9EXH3</accession>
<reference evidence="2" key="1">
    <citation type="journal article" date="2022" name="Mol. Ecol. Resour.">
        <title>The genomes of chicory, endive, great burdock and yacon provide insights into Asteraceae palaeo-polyploidization history and plant inulin production.</title>
        <authorList>
            <person name="Fan W."/>
            <person name="Wang S."/>
            <person name="Wang H."/>
            <person name="Wang A."/>
            <person name="Jiang F."/>
            <person name="Liu H."/>
            <person name="Zhao H."/>
            <person name="Xu D."/>
            <person name="Zhang Y."/>
        </authorList>
    </citation>
    <scope>NUCLEOTIDE SEQUENCE [LARGE SCALE GENOMIC DNA]</scope>
    <source>
        <strain evidence="2">cv. Punajuju</strain>
    </source>
</reference>
<proteinExistence type="predicted"/>
<evidence type="ECO:0000313" key="2">
    <source>
        <dbReference type="Proteomes" id="UP001055811"/>
    </source>
</evidence>